<reference evidence="3" key="2">
    <citation type="submission" date="2021-04" db="EMBL/GenBank/DDBJ databases">
        <title>Saccharothrix algeriensis WGS.</title>
        <authorList>
            <person name="Stuskova K."/>
            <person name="Hakalova E."/>
            <person name="Tebbal A.B."/>
            <person name="Eichmeier A."/>
        </authorList>
    </citation>
    <scope>NUCLEOTIDE SEQUENCE</scope>
    <source>
        <strain evidence="3">NRRL B-24137</strain>
    </source>
</reference>
<evidence type="ECO:0000313" key="5">
    <source>
        <dbReference type="Proteomes" id="UP001195724"/>
    </source>
</evidence>
<dbReference type="RefSeq" id="WP_204842079.1">
    <property type="nucleotide sequence ID" value="NZ_JAFBCL010000001.1"/>
</dbReference>
<proteinExistence type="predicted"/>
<dbReference type="SMART" id="SM00331">
    <property type="entry name" value="PP2C_SIG"/>
    <property type="match status" value="1"/>
</dbReference>
<dbReference type="Proteomes" id="UP000671828">
    <property type="component" value="Chromosome"/>
</dbReference>
<evidence type="ECO:0000259" key="1">
    <source>
        <dbReference type="PROSITE" id="PS51746"/>
    </source>
</evidence>
<organism evidence="3 4">
    <name type="scientific">Saccharothrix algeriensis</name>
    <dbReference type="NCBI Taxonomy" id="173560"/>
    <lineage>
        <taxon>Bacteria</taxon>
        <taxon>Bacillati</taxon>
        <taxon>Actinomycetota</taxon>
        <taxon>Actinomycetes</taxon>
        <taxon>Pseudonocardiales</taxon>
        <taxon>Pseudonocardiaceae</taxon>
        <taxon>Saccharothrix</taxon>
    </lineage>
</organism>
<dbReference type="Proteomes" id="UP001195724">
    <property type="component" value="Unassembled WGS sequence"/>
</dbReference>
<evidence type="ECO:0000313" key="4">
    <source>
        <dbReference type="Proteomes" id="UP000671828"/>
    </source>
</evidence>
<keyword evidence="5" id="KW-1185">Reference proteome</keyword>
<dbReference type="Gene3D" id="3.60.40.10">
    <property type="entry name" value="PPM-type phosphatase domain"/>
    <property type="match status" value="1"/>
</dbReference>
<feature type="domain" description="PPM-type phosphatase" evidence="1">
    <location>
        <begin position="4"/>
        <end position="237"/>
    </location>
</feature>
<dbReference type="SUPFAM" id="SSF81606">
    <property type="entry name" value="PP2C-like"/>
    <property type="match status" value="1"/>
</dbReference>
<accession>A0A8T8I340</accession>
<dbReference type="GO" id="GO:0004722">
    <property type="term" value="F:protein serine/threonine phosphatase activity"/>
    <property type="evidence" value="ECO:0007669"/>
    <property type="project" value="UniProtKB-EC"/>
</dbReference>
<gene>
    <name evidence="3" type="ORF">J7S33_10710</name>
    <name evidence="2" type="ORF">JOE68_002079</name>
</gene>
<protein>
    <submittedName>
        <fullName evidence="2 3">Protein phosphatase</fullName>
        <ecNumber evidence="2">3.1.3.16</ecNumber>
    </submittedName>
</protein>
<keyword evidence="2" id="KW-0378">Hydrolase</keyword>
<evidence type="ECO:0000313" key="2">
    <source>
        <dbReference type="EMBL" id="MBM7811214.1"/>
    </source>
</evidence>
<dbReference type="AlphaFoldDB" id="A0A8T8I340"/>
<dbReference type="Pfam" id="PF13672">
    <property type="entry name" value="PP2C_2"/>
    <property type="match status" value="1"/>
</dbReference>
<dbReference type="PROSITE" id="PS51746">
    <property type="entry name" value="PPM_2"/>
    <property type="match status" value="1"/>
</dbReference>
<dbReference type="CDD" id="cd00143">
    <property type="entry name" value="PP2Cc"/>
    <property type="match status" value="1"/>
</dbReference>
<name>A0A8T8I340_9PSEU</name>
<dbReference type="EC" id="3.1.3.16" evidence="2"/>
<dbReference type="InterPro" id="IPR015655">
    <property type="entry name" value="PP2C"/>
</dbReference>
<dbReference type="InterPro" id="IPR036457">
    <property type="entry name" value="PPM-type-like_dom_sf"/>
</dbReference>
<reference evidence="2 5" key="1">
    <citation type="submission" date="2021-01" db="EMBL/GenBank/DDBJ databases">
        <title>Sequencing the genomes of 1000 actinobacteria strains.</title>
        <authorList>
            <person name="Klenk H.-P."/>
        </authorList>
    </citation>
    <scope>NUCLEOTIDE SEQUENCE [LARGE SCALE GENOMIC DNA]</scope>
    <source>
        <strain evidence="2 5">DSM 44581</strain>
    </source>
</reference>
<dbReference type="SMART" id="SM00332">
    <property type="entry name" value="PP2Cc"/>
    <property type="match status" value="1"/>
</dbReference>
<dbReference type="EMBL" id="JAFBCL010000001">
    <property type="protein sequence ID" value="MBM7811214.1"/>
    <property type="molecule type" value="Genomic_DNA"/>
</dbReference>
<dbReference type="EMBL" id="CP072788">
    <property type="protein sequence ID" value="QTR05127.1"/>
    <property type="molecule type" value="Genomic_DNA"/>
</dbReference>
<evidence type="ECO:0000313" key="3">
    <source>
        <dbReference type="EMBL" id="QTR05127.1"/>
    </source>
</evidence>
<dbReference type="PANTHER" id="PTHR47992">
    <property type="entry name" value="PROTEIN PHOSPHATASE"/>
    <property type="match status" value="1"/>
</dbReference>
<sequence length="254" mass="25965">MGVRTGAASDIGLVRESNEDSLLVGSAVFAVADGMGGHAAGEVASAMAVEHLRALDGRDDLRPDDIRDALAAANTAIRAAGQADPERTGMGSTVTGLALVAQAGSPHWVVFNLGDSRVYRYAGGVLELLTADHSEAAELVAAGRLTPEQARTSPFRNVITRALGVHHGVDPDHLVIPAVAGERFLLCSDGLNGELDDDRIAAVLRATPDPGAAAEELVRQAVAAGGRDNVTVVVVDHVPDDTPEDGGAPPGSAP</sequence>
<dbReference type="InterPro" id="IPR001932">
    <property type="entry name" value="PPM-type_phosphatase-like_dom"/>
</dbReference>